<keyword evidence="3" id="KW-1185">Reference proteome</keyword>
<feature type="non-terminal residue" evidence="2">
    <location>
        <position position="1"/>
    </location>
</feature>
<proteinExistence type="predicted"/>
<evidence type="ECO:0000313" key="3">
    <source>
        <dbReference type="Proteomes" id="UP001189429"/>
    </source>
</evidence>
<comment type="caution">
    <text evidence="2">The sequence shown here is derived from an EMBL/GenBank/DDBJ whole genome shotgun (WGS) entry which is preliminary data.</text>
</comment>
<reference evidence="2" key="1">
    <citation type="submission" date="2023-10" db="EMBL/GenBank/DDBJ databases">
        <authorList>
            <person name="Chen Y."/>
            <person name="Shah S."/>
            <person name="Dougan E. K."/>
            <person name="Thang M."/>
            <person name="Chan C."/>
        </authorList>
    </citation>
    <scope>NUCLEOTIDE SEQUENCE [LARGE SCALE GENOMIC DNA]</scope>
</reference>
<protein>
    <submittedName>
        <fullName evidence="2">Uncharacterized protein</fullName>
    </submittedName>
</protein>
<evidence type="ECO:0000256" key="1">
    <source>
        <dbReference type="SAM" id="MobiDB-lite"/>
    </source>
</evidence>
<accession>A0ABN9V8N7</accession>
<feature type="non-terminal residue" evidence="2">
    <location>
        <position position="287"/>
    </location>
</feature>
<dbReference type="Proteomes" id="UP001189429">
    <property type="component" value="Unassembled WGS sequence"/>
</dbReference>
<name>A0ABN9V8N7_9DINO</name>
<dbReference type="EMBL" id="CAUYUJ010016838">
    <property type="protein sequence ID" value="CAK0869307.1"/>
    <property type="molecule type" value="Genomic_DNA"/>
</dbReference>
<feature type="region of interest" description="Disordered" evidence="1">
    <location>
        <begin position="30"/>
        <end position="50"/>
    </location>
</feature>
<evidence type="ECO:0000313" key="2">
    <source>
        <dbReference type="EMBL" id="CAK0869307.1"/>
    </source>
</evidence>
<sequence>VLAKQLKGAPRGPLNAPVLGLVLHLASGPHPREYGAPSQPTDPSRHGREMRSHKGFLDDVTLGNDASNFVYSALRAAGGVHFLELFQKTSGLTKDDLLRLHGCFENALLRIACLVRASDHRPLAKKAGCSRASAETSRGNFHLRSTLMGLEALVAPARRAGCASAKCSAGTLRASLVGSDARPGNAGDDDLCCIGGGAAISETNFFAPSPLEQHLGTWEGDKIRSYPAQNRELAYNGGLHCRWLFLRCQARYLGDKGAEALAGRNVGGKLAAHLKDRSAAQGARVSN</sequence>
<organism evidence="2 3">
    <name type="scientific">Prorocentrum cordatum</name>
    <dbReference type="NCBI Taxonomy" id="2364126"/>
    <lineage>
        <taxon>Eukaryota</taxon>
        <taxon>Sar</taxon>
        <taxon>Alveolata</taxon>
        <taxon>Dinophyceae</taxon>
        <taxon>Prorocentrales</taxon>
        <taxon>Prorocentraceae</taxon>
        <taxon>Prorocentrum</taxon>
    </lineage>
</organism>
<gene>
    <name evidence="2" type="ORF">PCOR1329_LOCUS55712</name>
</gene>